<evidence type="ECO:0000313" key="2">
    <source>
        <dbReference type="EMBL" id="MFD2593442.1"/>
    </source>
</evidence>
<keyword evidence="3" id="KW-1185">Reference proteome</keyword>
<gene>
    <name evidence="2" type="ORF">ACFSTE_21575</name>
</gene>
<comment type="caution">
    <text evidence="2">The sequence shown here is derived from an EMBL/GenBank/DDBJ whole genome shotgun (WGS) entry which is preliminary data.</text>
</comment>
<protein>
    <submittedName>
        <fullName evidence="2">DUF2891 domain-containing protein</fullName>
    </submittedName>
</protein>
<dbReference type="RefSeq" id="WP_378254146.1">
    <property type="nucleotide sequence ID" value="NZ_JBHSJV010000001.1"/>
</dbReference>
<proteinExistence type="predicted"/>
<evidence type="ECO:0000256" key="1">
    <source>
        <dbReference type="SAM" id="MobiDB-lite"/>
    </source>
</evidence>
<dbReference type="Pfam" id="PF11199">
    <property type="entry name" value="DUF2891"/>
    <property type="match status" value="1"/>
</dbReference>
<reference evidence="3" key="1">
    <citation type="journal article" date="2019" name="Int. J. Syst. Evol. Microbiol.">
        <title>The Global Catalogue of Microorganisms (GCM) 10K type strain sequencing project: providing services to taxonomists for standard genome sequencing and annotation.</title>
        <authorList>
            <consortium name="The Broad Institute Genomics Platform"/>
            <consortium name="The Broad Institute Genome Sequencing Center for Infectious Disease"/>
            <person name="Wu L."/>
            <person name="Ma J."/>
        </authorList>
    </citation>
    <scope>NUCLEOTIDE SEQUENCE [LARGE SCALE GENOMIC DNA]</scope>
    <source>
        <strain evidence="3">KCTC 42423</strain>
    </source>
</reference>
<dbReference type="PROSITE" id="PS51257">
    <property type="entry name" value="PROKAR_LIPOPROTEIN"/>
    <property type="match status" value="1"/>
</dbReference>
<dbReference type="Proteomes" id="UP001597459">
    <property type="component" value="Unassembled WGS sequence"/>
</dbReference>
<evidence type="ECO:0000313" key="3">
    <source>
        <dbReference type="Proteomes" id="UP001597459"/>
    </source>
</evidence>
<feature type="region of interest" description="Disordered" evidence="1">
    <location>
        <begin position="23"/>
        <end position="45"/>
    </location>
</feature>
<accession>A0ABW5NEG4</accession>
<dbReference type="InterPro" id="IPR021365">
    <property type="entry name" value="DUF2891"/>
</dbReference>
<name>A0ABW5NEG4_9FLAO</name>
<sequence>MKHFLFLLCSLFIIGCNQKSETTTTTDTTEVSKDPLKDQKKPEPPAEALKLTQEQASKLIALPLACIQTEYPNKLNQVIGGKKDIQEPSVLHPAFYGCFDWHSSVHGHWSLVKILKEFPQIAKSEEARKLLATTITREHIAAEVAYFHGKHNTSYERTYGWAWLLKLAEELHTWEDPLARTLEENLQPLTDLIAQRYIDFLPKLRYAIRVGEHPNTAFGLSFAWDYAIAVNHKALINSIRTKAIEFYKNDQGCPLSWEPGGYDFLSPCLEEIDIMRRVLNKEEFEKWIGSFIPDLQAKSFRLETGEVSDRNDGKLVHLDGLNFSRAWVLYGLADQYPEDYTHLIKIANQHVSYSLPNLVGDSYEGGHWLGSFAIYALGASNTAKATE</sequence>
<feature type="compositionally biased region" description="Basic and acidic residues" evidence="1">
    <location>
        <begin position="30"/>
        <end position="44"/>
    </location>
</feature>
<organism evidence="2 3">
    <name type="scientific">Aquimarina hainanensis</name>
    <dbReference type="NCBI Taxonomy" id="1578017"/>
    <lineage>
        <taxon>Bacteria</taxon>
        <taxon>Pseudomonadati</taxon>
        <taxon>Bacteroidota</taxon>
        <taxon>Flavobacteriia</taxon>
        <taxon>Flavobacteriales</taxon>
        <taxon>Flavobacteriaceae</taxon>
        <taxon>Aquimarina</taxon>
    </lineage>
</organism>
<dbReference type="EMBL" id="JBHULX010000048">
    <property type="protein sequence ID" value="MFD2593442.1"/>
    <property type="molecule type" value="Genomic_DNA"/>
</dbReference>